<dbReference type="PANTHER" id="PTHR35526">
    <property type="entry name" value="ANTI-SIGMA-F FACTOR RSBW-RELATED"/>
    <property type="match status" value="1"/>
</dbReference>
<dbReference type="GO" id="GO:0004674">
    <property type="term" value="F:protein serine/threonine kinase activity"/>
    <property type="evidence" value="ECO:0007669"/>
    <property type="project" value="UniProtKB-KW"/>
</dbReference>
<dbReference type="Pfam" id="PF13581">
    <property type="entry name" value="HATPase_c_2"/>
    <property type="match status" value="1"/>
</dbReference>
<keyword evidence="6" id="KW-0749">Sporulation</keyword>
<dbReference type="RefSeq" id="WP_106988482.1">
    <property type="nucleotide sequence ID" value="NZ_PYLP01000015.1"/>
</dbReference>
<dbReference type="GO" id="GO:0016989">
    <property type="term" value="F:sigma factor antagonist activity"/>
    <property type="evidence" value="ECO:0007669"/>
    <property type="project" value="InterPro"/>
</dbReference>
<dbReference type="InterPro" id="IPR010194">
    <property type="entry name" value="Anti-sigma_F"/>
</dbReference>
<name>A0A2T3FSY5_9FIRM</name>
<dbReference type="GeneID" id="77471475"/>
<sequence>MTNEMALSFSATLENEPFVRTCIASFVVCLNPTVDEIVEIKTIVGEAVSNAIIHGYNGDKGCLVKVKAYIEDDLLTIYVIDKGQGIQDIEKARQPMFTSKKELEHAGMGLSIIEALCDETTIESSLELGTQLIMKKRIVHE</sequence>
<dbReference type="PANTHER" id="PTHR35526:SF3">
    <property type="entry name" value="ANTI-SIGMA-F FACTOR RSBW"/>
    <property type="match status" value="1"/>
</dbReference>
<protein>
    <submittedName>
        <fullName evidence="8">Anti-sigma F factor</fullName>
    </submittedName>
</protein>
<dbReference type="EMBL" id="PYLP01000015">
    <property type="protein sequence ID" value="PST38361.1"/>
    <property type="molecule type" value="Genomic_DNA"/>
</dbReference>
<dbReference type="GO" id="GO:0042174">
    <property type="term" value="P:negative regulation of sporulation resulting in formation of a cellular spore"/>
    <property type="evidence" value="ECO:0007669"/>
    <property type="project" value="InterPro"/>
</dbReference>
<proteinExistence type="predicted"/>
<organism evidence="8 9">
    <name type="scientific">Faecalibacillus faecis</name>
    <dbReference type="NCBI Taxonomy" id="1982628"/>
    <lineage>
        <taxon>Bacteria</taxon>
        <taxon>Bacillati</taxon>
        <taxon>Bacillota</taxon>
        <taxon>Erysipelotrichia</taxon>
        <taxon>Erysipelotrichales</taxon>
        <taxon>Coprobacillaceae</taxon>
        <taxon>Faecalibacillus</taxon>
    </lineage>
</organism>
<keyword evidence="2" id="KW-0808">Transferase</keyword>
<evidence type="ECO:0000256" key="2">
    <source>
        <dbReference type="ARBA" id="ARBA00022679"/>
    </source>
</evidence>
<comment type="caution">
    <text evidence="8">The sequence shown here is derived from an EMBL/GenBank/DDBJ whole genome shotgun (WGS) entry which is preliminary data.</text>
</comment>
<gene>
    <name evidence="8" type="ORF">C7U55_10260</name>
</gene>
<reference evidence="9" key="1">
    <citation type="submission" date="2018-03" db="EMBL/GenBank/DDBJ databases">
        <title>Lachnoclostridium SNUG30370 gen.nov., sp.nov., isolated from human faeces.</title>
        <authorList>
            <person name="Seo B."/>
            <person name="Jeon K."/>
            <person name="Ko G."/>
        </authorList>
    </citation>
    <scope>NUCLEOTIDE SEQUENCE [LARGE SCALE GENOMIC DNA]</scope>
    <source>
        <strain evidence="9">SNUG30370</strain>
    </source>
</reference>
<keyword evidence="9" id="KW-1185">Reference proteome</keyword>
<keyword evidence="4" id="KW-0418">Kinase</keyword>
<dbReference type="Gene3D" id="3.30.565.10">
    <property type="entry name" value="Histidine kinase-like ATPase, C-terminal domain"/>
    <property type="match status" value="1"/>
</dbReference>
<accession>A0A2T3FSY5</accession>
<evidence type="ECO:0000256" key="4">
    <source>
        <dbReference type="ARBA" id="ARBA00022777"/>
    </source>
</evidence>
<dbReference type="Proteomes" id="UP000241201">
    <property type="component" value="Unassembled WGS sequence"/>
</dbReference>
<evidence type="ECO:0000313" key="9">
    <source>
        <dbReference type="Proteomes" id="UP000241201"/>
    </source>
</evidence>
<dbReference type="InterPro" id="IPR036890">
    <property type="entry name" value="HATPase_C_sf"/>
</dbReference>
<dbReference type="InterPro" id="IPR050267">
    <property type="entry name" value="Anti-sigma-factor_SerPK"/>
</dbReference>
<dbReference type="SMART" id="SM00387">
    <property type="entry name" value="HATPase_c"/>
    <property type="match status" value="1"/>
</dbReference>
<dbReference type="InterPro" id="IPR003594">
    <property type="entry name" value="HATPase_dom"/>
</dbReference>
<dbReference type="GO" id="GO:0005524">
    <property type="term" value="F:ATP binding"/>
    <property type="evidence" value="ECO:0007669"/>
    <property type="project" value="UniProtKB-KW"/>
</dbReference>
<evidence type="ECO:0000313" key="8">
    <source>
        <dbReference type="EMBL" id="PST38361.1"/>
    </source>
</evidence>
<evidence type="ECO:0000256" key="1">
    <source>
        <dbReference type="ARBA" id="ARBA00022527"/>
    </source>
</evidence>
<feature type="domain" description="Histidine kinase/HSP90-like ATPase" evidence="7">
    <location>
        <begin position="35"/>
        <end position="140"/>
    </location>
</feature>
<evidence type="ECO:0000256" key="5">
    <source>
        <dbReference type="ARBA" id="ARBA00022840"/>
    </source>
</evidence>
<dbReference type="GO" id="GO:0030435">
    <property type="term" value="P:sporulation resulting in formation of a cellular spore"/>
    <property type="evidence" value="ECO:0007669"/>
    <property type="project" value="UniProtKB-KW"/>
</dbReference>
<evidence type="ECO:0000256" key="3">
    <source>
        <dbReference type="ARBA" id="ARBA00022741"/>
    </source>
</evidence>
<keyword evidence="3" id="KW-0547">Nucleotide-binding</keyword>
<dbReference type="SUPFAM" id="SSF55874">
    <property type="entry name" value="ATPase domain of HSP90 chaperone/DNA topoisomerase II/histidine kinase"/>
    <property type="match status" value="1"/>
</dbReference>
<dbReference type="NCBIfam" id="TIGR01925">
    <property type="entry name" value="spIIAB"/>
    <property type="match status" value="1"/>
</dbReference>
<keyword evidence="5" id="KW-0067">ATP-binding</keyword>
<evidence type="ECO:0000256" key="6">
    <source>
        <dbReference type="ARBA" id="ARBA00022969"/>
    </source>
</evidence>
<dbReference type="AlphaFoldDB" id="A0A2T3FSY5"/>
<keyword evidence="1" id="KW-0723">Serine/threonine-protein kinase</keyword>
<evidence type="ECO:0000259" key="7">
    <source>
        <dbReference type="SMART" id="SM00387"/>
    </source>
</evidence>